<evidence type="ECO:0000313" key="17">
    <source>
        <dbReference type="Proteomes" id="UP000435957"/>
    </source>
</evidence>
<reference evidence="15 16" key="1">
    <citation type="submission" date="2017-07" db="EMBL/GenBank/DDBJ databases">
        <title>Draft genome of Ochrobactrum lupini type strain LUP21.</title>
        <authorList>
            <person name="Krzyzanowska D.M."/>
            <person name="Jafra S."/>
        </authorList>
    </citation>
    <scope>NUCLEOTIDE SEQUENCE [LARGE SCALE GENOMIC DNA]</scope>
    <source>
        <strain evidence="15 16">LUP21</strain>
    </source>
</reference>
<evidence type="ECO:0000256" key="11">
    <source>
        <dbReference type="RuleBase" id="RU003682"/>
    </source>
</evidence>
<dbReference type="Gene3D" id="2.60.120.330">
    <property type="entry name" value="B-lactam Antibiotic, Isopenicillin N Synthase, Chain"/>
    <property type="match status" value="1"/>
</dbReference>
<dbReference type="SUPFAM" id="SSF51197">
    <property type="entry name" value="Clavaminate synthase-like"/>
    <property type="match status" value="1"/>
</dbReference>
<dbReference type="InterPro" id="IPR044861">
    <property type="entry name" value="IPNS-like_FE2OG_OXY"/>
</dbReference>
<evidence type="ECO:0000256" key="8">
    <source>
        <dbReference type="ARBA" id="ARBA00031282"/>
    </source>
</evidence>
<dbReference type="GO" id="GO:0009693">
    <property type="term" value="P:ethylene biosynthetic process"/>
    <property type="evidence" value="ECO:0007669"/>
    <property type="project" value="UniProtKB-KW"/>
</dbReference>
<dbReference type="InterPro" id="IPR005123">
    <property type="entry name" value="Oxoglu/Fe-dep_dioxygenase_dom"/>
</dbReference>
<feature type="compositionally biased region" description="Basic and acidic residues" evidence="12">
    <location>
        <begin position="98"/>
        <end position="110"/>
    </location>
</feature>
<feature type="domain" description="Fe2OG dioxygenase" evidence="13">
    <location>
        <begin position="184"/>
        <end position="287"/>
    </location>
</feature>
<dbReference type="GO" id="GO:0046872">
    <property type="term" value="F:metal ion binding"/>
    <property type="evidence" value="ECO:0007669"/>
    <property type="project" value="UniProtKB-KW"/>
</dbReference>
<name>A0A256GDE2_9HYPH</name>
<comment type="catalytic activity">
    <reaction evidence="9">
        <text>2-oxoglutarate + O2 + 2 H(+) = ethene + 3 CO2 + H2O</text>
        <dbReference type="Rhea" id="RHEA:31523"/>
        <dbReference type="ChEBI" id="CHEBI:15377"/>
        <dbReference type="ChEBI" id="CHEBI:15378"/>
        <dbReference type="ChEBI" id="CHEBI:15379"/>
        <dbReference type="ChEBI" id="CHEBI:16526"/>
        <dbReference type="ChEBI" id="CHEBI:16810"/>
        <dbReference type="ChEBI" id="CHEBI:18153"/>
        <dbReference type="EC" id="1.13.12.19"/>
    </reaction>
</comment>
<evidence type="ECO:0000256" key="6">
    <source>
        <dbReference type="ARBA" id="ARBA00022666"/>
    </source>
</evidence>
<evidence type="ECO:0000256" key="5">
    <source>
        <dbReference type="ARBA" id="ARBA00019045"/>
    </source>
</evidence>
<reference evidence="14 17" key="2">
    <citation type="submission" date="2019-09" db="EMBL/GenBank/DDBJ databases">
        <title>Taxonomic organization of the family Brucellaceae based on a phylogenomic approach.</title>
        <authorList>
            <person name="Leclercq S."/>
            <person name="Cloeckaert A."/>
            <person name="Zygmunt M.S."/>
        </authorList>
    </citation>
    <scope>NUCLEOTIDE SEQUENCE [LARGE SCALE GENOMIC DNA]</scope>
    <source>
        <strain evidence="14 17">LUP23</strain>
    </source>
</reference>
<dbReference type="InterPro" id="IPR050231">
    <property type="entry name" value="Iron_ascorbate_oxido_reductase"/>
</dbReference>
<evidence type="ECO:0000313" key="15">
    <source>
        <dbReference type="EMBL" id="OYR25038.1"/>
    </source>
</evidence>
<dbReference type="Proteomes" id="UP000435957">
    <property type="component" value="Unassembled WGS sequence"/>
</dbReference>
<sequence>MLLYSPPQAATSIPVIDISDLTRAGKKKAAGEIHRACRETGFFYVSQHGVAAELIAGQFSAAKALFDLPLEQKMALHMKNSPATAGYEPVGGQVLDSQDDKNTKGPPDLKESFYSGAELSETDPWFQRRIRAFGHNQWPDLPGFRAQNLAYREAVSDLGDRILALMALSLDLDENWFKSFYDAPSATLRMIKYPPQPSGATFNQIGAGAHTDWGGITILAQDDVGGLEVRNADHEWITAPPIEGTFIINLGDLMARWTNGIYNSNMHRVNNNMSQKDRYSIPFFYSPNPDAVIDAIPTCVTSDNPRQFATCTAAEHIGEMFRRSYSLAKIA</sequence>
<dbReference type="PANTHER" id="PTHR47990">
    <property type="entry name" value="2-OXOGLUTARATE (2OG) AND FE(II)-DEPENDENT OXYGENASE SUPERFAMILY PROTEIN-RELATED"/>
    <property type="match status" value="1"/>
</dbReference>
<evidence type="ECO:0000256" key="12">
    <source>
        <dbReference type="SAM" id="MobiDB-lite"/>
    </source>
</evidence>
<comment type="cofactor">
    <cofactor evidence="1">
        <name>Fe(2+)</name>
        <dbReference type="ChEBI" id="CHEBI:29033"/>
    </cofactor>
</comment>
<evidence type="ECO:0000256" key="2">
    <source>
        <dbReference type="ARBA" id="ARBA00004767"/>
    </source>
</evidence>
<dbReference type="RefSeq" id="WP_052820757.1">
    <property type="nucleotide sequence ID" value="NZ_JBHEEP010000019.1"/>
</dbReference>
<evidence type="ECO:0000256" key="9">
    <source>
        <dbReference type="ARBA" id="ARBA00047725"/>
    </source>
</evidence>
<evidence type="ECO:0000256" key="1">
    <source>
        <dbReference type="ARBA" id="ARBA00001954"/>
    </source>
</evidence>
<evidence type="ECO:0000256" key="3">
    <source>
        <dbReference type="ARBA" id="ARBA00012293"/>
    </source>
</evidence>
<protein>
    <recommendedName>
        <fullName evidence="5">2-oxoglutarate-dependent ethylene/succinate-forming enzyme</fullName>
        <ecNumber evidence="4">1.13.12.19</ecNumber>
        <ecNumber evidence="3">1.14.20.7</ecNumber>
    </recommendedName>
    <alternativeName>
        <fullName evidence="7">2-oxoglutarate dioxygenase (ethylene-forming)</fullName>
    </alternativeName>
    <alternativeName>
        <fullName evidence="8">2-oxoglutarate/L-arginine monooxygenase/decarboxylase (succinate-forming)</fullName>
    </alternativeName>
</protein>
<comment type="pathway">
    <text evidence="2">Alkene biosynthesis; ethylene biosynthesis via 2-oxoglutarate.</text>
</comment>
<evidence type="ECO:0000256" key="4">
    <source>
        <dbReference type="ARBA" id="ARBA00012531"/>
    </source>
</evidence>
<keyword evidence="11" id="KW-0560">Oxidoreductase</keyword>
<dbReference type="InterPro" id="IPR027443">
    <property type="entry name" value="IPNS-like_sf"/>
</dbReference>
<evidence type="ECO:0000313" key="16">
    <source>
        <dbReference type="Proteomes" id="UP000216363"/>
    </source>
</evidence>
<dbReference type="AlphaFoldDB" id="A0A256GDE2"/>
<keyword evidence="17" id="KW-1185">Reference proteome</keyword>
<comment type="caution">
    <text evidence="15">The sequence shown here is derived from an EMBL/GenBank/DDBJ whole genome shotgun (WGS) entry which is preliminary data.</text>
</comment>
<accession>A0A256GDE2</accession>
<evidence type="ECO:0000256" key="7">
    <source>
        <dbReference type="ARBA" id="ARBA00031011"/>
    </source>
</evidence>
<gene>
    <name evidence="15" type="ORF">CES86_4423</name>
    <name evidence="14" type="ORF">F9L03_20480</name>
</gene>
<proteinExistence type="inferred from homology"/>
<evidence type="ECO:0000313" key="14">
    <source>
        <dbReference type="EMBL" id="KAB2701995.1"/>
    </source>
</evidence>
<organism evidence="15 16">
    <name type="scientific">Brucella lupini</name>
    <dbReference type="NCBI Taxonomy" id="255457"/>
    <lineage>
        <taxon>Bacteria</taxon>
        <taxon>Pseudomonadati</taxon>
        <taxon>Pseudomonadota</taxon>
        <taxon>Alphaproteobacteria</taxon>
        <taxon>Hyphomicrobiales</taxon>
        <taxon>Brucellaceae</taxon>
        <taxon>Brucella/Ochrobactrum group</taxon>
        <taxon>Brucella</taxon>
    </lineage>
</organism>
<dbReference type="Pfam" id="PF03171">
    <property type="entry name" value="2OG-FeII_Oxy"/>
    <property type="match status" value="1"/>
</dbReference>
<dbReference type="GO" id="GO:0102276">
    <property type="term" value="F:2-oxoglutarate oxygenase/decarboxylase (ethylene-forming) activity"/>
    <property type="evidence" value="ECO:0007669"/>
    <property type="project" value="UniProtKB-EC"/>
</dbReference>
<dbReference type="PRINTS" id="PR00682">
    <property type="entry name" value="IPNSYNTHASE"/>
</dbReference>
<dbReference type="EC" id="1.14.20.7" evidence="3"/>
<dbReference type="EC" id="1.13.12.19" evidence="4"/>
<dbReference type="EMBL" id="WBWF01000019">
    <property type="protein sequence ID" value="KAB2701995.1"/>
    <property type="molecule type" value="Genomic_DNA"/>
</dbReference>
<feature type="region of interest" description="Disordered" evidence="12">
    <location>
        <begin position="87"/>
        <end position="110"/>
    </location>
</feature>
<comment type="catalytic activity">
    <reaction evidence="10">
        <text>L-arginine + 2-oxoglutarate + O2 = guanidine + L-glutamate 5-semialdehyde + succinate + CO2</text>
        <dbReference type="Rhea" id="RHEA:31535"/>
        <dbReference type="ChEBI" id="CHEBI:15379"/>
        <dbReference type="ChEBI" id="CHEBI:16526"/>
        <dbReference type="ChEBI" id="CHEBI:16810"/>
        <dbReference type="ChEBI" id="CHEBI:30031"/>
        <dbReference type="ChEBI" id="CHEBI:30087"/>
        <dbReference type="ChEBI" id="CHEBI:32682"/>
        <dbReference type="ChEBI" id="CHEBI:58066"/>
        <dbReference type="EC" id="1.14.20.7"/>
    </reaction>
</comment>
<evidence type="ECO:0000259" key="13">
    <source>
        <dbReference type="PROSITE" id="PS51471"/>
    </source>
</evidence>
<dbReference type="Proteomes" id="UP000216363">
    <property type="component" value="Unassembled WGS sequence"/>
</dbReference>
<dbReference type="Pfam" id="PF14226">
    <property type="entry name" value="DIOX_N"/>
    <property type="match status" value="1"/>
</dbReference>
<comment type="similarity">
    <text evidence="11">Belongs to the iron/ascorbate-dependent oxidoreductase family.</text>
</comment>
<keyword evidence="11" id="KW-0408">Iron</keyword>
<keyword evidence="6" id="KW-0266">Ethylene biosynthesis</keyword>
<dbReference type="InterPro" id="IPR026992">
    <property type="entry name" value="DIOX_N"/>
</dbReference>
<dbReference type="PROSITE" id="PS51471">
    <property type="entry name" value="FE2OG_OXY"/>
    <property type="match status" value="1"/>
</dbReference>
<dbReference type="EMBL" id="NNRN01000059">
    <property type="protein sequence ID" value="OYR25038.1"/>
    <property type="molecule type" value="Genomic_DNA"/>
</dbReference>
<keyword evidence="11" id="KW-0479">Metal-binding</keyword>
<evidence type="ECO:0000256" key="10">
    <source>
        <dbReference type="ARBA" id="ARBA00049359"/>
    </source>
</evidence>